<comment type="caution">
    <text evidence="2">The sequence shown here is derived from an EMBL/GenBank/DDBJ whole genome shotgun (WGS) entry which is preliminary data.</text>
</comment>
<proteinExistence type="predicted"/>
<evidence type="ECO:0000313" key="3">
    <source>
        <dbReference type="Proteomes" id="UP000224567"/>
    </source>
</evidence>
<dbReference type="EMBL" id="MLFT02000006">
    <property type="protein sequence ID" value="PHT45964.1"/>
    <property type="molecule type" value="Genomic_DNA"/>
</dbReference>
<evidence type="ECO:0000256" key="1">
    <source>
        <dbReference type="SAM" id="MobiDB-lite"/>
    </source>
</evidence>
<dbReference type="AlphaFoldDB" id="A0A2G2WL48"/>
<dbReference type="STRING" id="33114.A0A2G2WL48"/>
<feature type="compositionally biased region" description="Basic and acidic residues" evidence="1">
    <location>
        <begin position="94"/>
        <end position="108"/>
    </location>
</feature>
<name>A0A2G2WL48_CAPBA</name>
<reference evidence="2 3" key="1">
    <citation type="journal article" date="2017" name="Genome Biol.">
        <title>New reference genome sequences of hot pepper reveal the massive evolution of plant disease-resistance genes by retroduplication.</title>
        <authorList>
            <person name="Kim S."/>
            <person name="Park J."/>
            <person name="Yeom S.I."/>
            <person name="Kim Y.M."/>
            <person name="Seo E."/>
            <person name="Kim K.T."/>
            <person name="Kim M.S."/>
            <person name="Lee J.M."/>
            <person name="Cheong K."/>
            <person name="Shin H.S."/>
            <person name="Kim S.B."/>
            <person name="Han K."/>
            <person name="Lee J."/>
            <person name="Park M."/>
            <person name="Lee H.A."/>
            <person name="Lee H.Y."/>
            <person name="Lee Y."/>
            <person name="Oh S."/>
            <person name="Lee J.H."/>
            <person name="Choi E."/>
            <person name="Choi E."/>
            <person name="Lee S.E."/>
            <person name="Jeon J."/>
            <person name="Kim H."/>
            <person name="Choi G."/>
            <person name="Song H."/>
            <person name="Lee J."/>
            <person name="Lee S.C."/>
            <person name="Kwon J.K."/>
            <person name="Lee H.Y."/>
            <person name="Koo N."/>
            <person name="Hong Y."/>
            <person name="Kim R.W."/>
            <person name="Kang W.H."/>
            <person name="Huh J.H."/>
            <person name="Kang B.C."/>
            <person name="Yang T.J."/>
            <person name="Lee Y.H."/>
            <person name="Bennetzen J.L."/>
            <person name="Choi D."/>
        </authorList>
    </citation>
    <scope>NUCLEOTIDE SEQUENCE [LARGE SCALE GENOMIC DNA]</scope>
    <source>
        <strain evidence="3">cv. PBC81</strain>
    </source>
</reference>
<keyword evidence="3" id="KW-1185">Reference proteome</keyword>
<accession>A0A2G2WL48</accession>
<evidence type="ECO:0000313" key="2">
    <source>
        <dbReference type="EMBL" id="PHT45964.1"/>
    </source>
</evidence>
<feature type="region of interest" description="Disordered" evidence="1">
    <location>
        <begin position="82"/>
        <end position="108"/>
    </location>
</feature>
<organism evidence="2 3">
    <name type="scientific">Capsicum baccatum</name>
    <name type="common">Peruvian pepper</name>
    <dbReference type="NCBI Taxonomy" id="33114"/>
    <lineage>
        <taxon>Eukaryota</taxon>
        <taxon>Viridiplantae</taxon>
        <taxon>Streptophyta</taxon>
        <taxon>Embryophyta</taxon>
        <taxon>Tracheophyta</taxon>
        <taxon>Spermatophyta</taxon>
        <taxon>Magnoliopsida</taxon>
        <taxon>eudicotyledons</taxon>
        <taxon>Gunneridae</taxon>
        <taxon>Pentapetalae</taxon>
        <taxon>asterids</taxon>
        <taxon>lamiids</taxon>
        <taxon>Solanales</taxon>
        <taxon>Solanaceae</taxon>
        <taxon>Solanoideae</taxon>
        <taxon>Capsiceae</taxon>
        <taxon>Capsicum</taxon>
    </lineage>
</organism>
<reference evidence="3" key="2">
    <citation type="journal article" date="2017" name="J. Anim. Genet.">
        <title>Multiple reference genome sequences of hot pepper reveal the massive evolution of plant disease resistance genes by retroduplication.</title>
        <authorList>
            <person name="Kim S."/>
            <person name="Park J."/>
            <person name="Yeom S.-I."/>
            <person name="Kim Y.-M."/>
            <person name="Seo E."/>
            <person name="Kim K.-T."/>
            <person name="Kim M.-S."/>
            <person name="Lee J.M."/>
            <person name="Cheong K."/>
            <person name="Shin H.-S."/>
            <person name="Kim S.-B."/>
            <person name="Han K."/>
            <person name="Lee J."/>
            <person name="Park M."/>
            <person name="Lee H.-A."/>
            <person name="Lee H.-Y."/>
            <person name="Lee Y."/>
            <person name="Oh S."/>
            <person name="Lee J.H."/>
            <person name="Choi E."/>
            <person name="Choi E."/>
            <person name="Lee S.E."/>
            <person name="Jeon J."/>
            <person name="Kim H."/>
            <person name="Choi G."/>
            <person name="Song H."/>
            <person name="Lee J."/>
            <person name="Lee S.-C."/>
            <person name="Kwon J.-K."/>
            <person name="Lee H.-Y."/>
            <person name="Koo N."/>
            <person name="Hong Y."/>
            <person name="Kim R.W."/>
            <person name="Kang W.-H."/>
            <person name="Huh J.H."/>
            <person name="Kang B.-C."/>
            <person name="Yang T.-J."/>
            <person name="Lee Y.-H."/>
            <person name="Bennetzen J.L."/>
            <person name="Choi D."/>
        </authorList>
    </citation>
    <scope>NUCLEOTIDE SEQUENCE [LARGE SCALE GENOMIC DNA]</scope>
    <source>
        <strain evidence="3">cv. PBC81</strain>
    </source>
</reference>
<sequence>MEYLERELNSNCRVEVQKADEEVKPKADEPAPTIVEEVKKVDKEEMPMIEEPPATIIRAKEHTPEPEAQSIPDQVADITKCEPEVQPEDGNVETLDKESKIKPAEEKT</sequence>
<protein>
    <submittedName>
        <fullName evidence="2">Uncharacterized protein</fullName>
    </submittedName>
</protein>
<gene>
    <name evidence="2" type="ORF">CQW23_15122</name>
</gene>
<dbReference type="Proteomes" id="UP000224567">
    <property type="component" value="Unassembled WGS sequence"/>
</dbReference>